<dbReference type="InterPro" id="IPR016192">
    <property type="entry name" value="APOBEC/CMP_deaminase_Zn-bd"/>
</dbReference>
<dbReference type="SUPFAM" id="SSF53927">
    <property type="entry name" value="Cytidine deaminase-like"/>
    <property type="match status" value="1"/>
</dbReference>
<reference evidence="16 17" key="1">
    <citation type="submission" date="2024-01" db="EMBL/GenBank/DDBJ databases">
        <title>Culturomics analysis of mouse respiratory tract.</title>
        <authorList>
            <person name="Phillips A.M."/>
            <person name="Collette N.M."/>
            <person name="Mageeney C.M."/>
            <person name="Sinha A."/>
            <person name="Hern K.E."/>
            <person name="Arkin A.P."/>
            <person name="Williams K.P."/>
            <person name="Branda S."/>
        </authorList>
    </citation>
    <scope>NUCLEOTIDE SEQUENCE [LARGE SCALE GENOMIC DNA]</scope>
    <source>
        <strain evidence="16 17">CP20</strain>
    </source>
</reference>
<evidence type="ECO:0000256" key="14">
    <source>
        <dbReference type="PIRNR" id="PIRNR006769"/>
    </source>
</evidence>
<dbReference type="CDD" id="cd01284">
    <property type="entry name" value="Riboflavin_deaminase-reductase"/>
    <property type="match status" value="1"/>
</dbReference>
<dbReference type="EC" id="1.1.1.193" evidence="14"/>
<evidence type="ECO:0000259" key="15">
    <source>
        <dbReference type="PROSITE" id="PS51747"/>
    </source>
</evidence>
<dbReference type="InterPro" id="IPR024072">
    <property type="entry name" value="DHFR-like_dom_sf"/>
</dbReference>
<dbReference type="PANTHER" id="PTHR38011">
    <property type="entry name" value="DIHYDROFOLATE REDUCTASE FAMILY PROTEIN (AFU_ORTHOLOGUE AFUA_8G06820)"/>
    <property type="match status" value="1"/>
</dbReference>
<dbReference type="PROSITE" id="PS51747">
    <property type="entry name" value="CYT_DCMP_DEAMINASES_2"/>
    <property type="match status" value="1"/>
</dbReference>
<comment type="similarity">
    <text evidence="4 14">In the N-terminal section; belongs to the cytidine and deoxycytidylate deaminase family.</text>
</comment>
<dbReference type="Gene3D" id="3.40.140.10">
    <property type="entry name" value="Cytidine Deaminase, domain 2"/>
    <property type="match status" value="1"/>
</dbReference>
<evidence type="ECO:0000256" key="13">
    <source>
        <dbReference type="ARBA" id="ARBA00049886"/>
    </source>
</evidence>
<evidence type="ECO:0000256" key="11">
    <source>
        <dbReference type="ARBA" id="ARBA00023268"/>
    </source>
</evidence>
<sequence length="374" mass="39977">MLKGFDRMHERYMRLALDNAKAMKGQTDPNPLVGCVLVKEGRIIGVGAHLKAGEAHAEINALRMAGSEAKGSTAYVTLEPCSHTGRTGPCAVALVEAGVKEVIIATLDPNPLVSGNGVRILEEGGVHVQTGILEKEAVQLNDVFNYSIVNRMPYVTLKAAVSLDGKIAAKSGDSKWITSSEARQDVHRLRSENQAIIVGVDTVLKDNPSLTARIANGRNPIRVIVDSHLRTPVDAIVTTDGLAPTWIFTAAEPRHLPEKQERLEKAGVRLVQTSGTTKVDLKEMMAYLYRESISSALLEAGGTLNAAFLEAQLVQKLIVYVAPKLIGGALAPTFLEGSGIDKMADALPLAFSEAMQIGPDVKLTAYVVSDKAAN</sequence>
<dbReference type="InterPro" id="IPR002734">
    <property type="entry name" value="RibDG_C"/>
</dbReference>
<dbReference type="EMBL" id="CP144921">
    <property type="protein sequence ID" value="WWA31839.1"/>
    <property type="molecule type" value="Genomic_DNA"/>
</dbReference>
<dbReference type="GO" id="GO:0008835">
    <property type="term" value="F:diaminohydroxyphosphoribosylaminopyrimidine deaminase activity"/>
    <property type="evidence" value="ECO:0007669"/>
    <property type="project" value="UniProtKB-EC"/>
</dbReference>
<proteinExistence type="inferred from homology"/>
<evidence type="ECO:0000256" key="6">
    <source>
        <dbReference type="ARBA" id="ARBA00022619"/>
    </source>
</evidence>
<dbReference type="PANTHER" id="PTHR38011:SF7">
    <property type="entry name" value="2,5-DIAMINO-6-RIBOSYLAMINO-4(3H)-PYRIMIDINONE 5'-PHOSPHATE REDUCTASE"/>
    <property type="match status" value="1"/>
</dbReference>
<evidence type="ECO:0000256" key="10">
    <source>
        <dbReference type="ARBA" id="ARBA00023002"/>
    </source>
</evidence>
<evidence type="ECO:0000256" key="2">
    <source>
        <dbReference type="ARBA" id="ARBA00004882"/>
    </source>
</evidence>
<dbReference type="Proteomes" id="UP001341136">
    <property type="component" value="Chromosome"/>
</dbReference>
<dbReference type="PIRSF" id="PIRSF006769">
    <property type="entry name" value="RibD"/>
    <property type="match status" value="1"/>
</dbReference>
<keyword evidence="9 14" id="KW-0521">NADP</keyword>
<dbReference type="Gene3D" id="3.40.430.10">
    <property type="entry name" value="Dihydrofolate Reductase, subunit A"/>
    <property type="match status" value="1"/>
</dbReference>
<comment type="function">
    <text evidence="1 14">Converts 2,5-diamino-6-(ribosylamino)-4(3h)-pyrimidinone 5'-phosphate into 5-amino-6-(ribosylamino)-2,4(1h,3h)-pyrimidinedione 5'-phosphate.</text>
</comment>
<evidence type="ECO:0000256" key="8">
    <source>
        <dbReference type="ARBA" id="ARBA00022833"/>
    </source>
</evidence>
<keyword evidence="17" id="KW-1185">Reference proteome</keyword>
<evidence type="ECO:0000256" key="9">
    <source>
        <dbReference type="ARBA" id="ARBA00022857"/>
    </source>
</evidence>
<comment type="pathway">
    <text evidence="2 14">Cofactor biosynthesis; riboflavin biosynthesis; 5-amino-6-(D-ribitylamino)uracil from GTP: step 2/4.</text>
</comment>
<evidence type="ECO:0000256" key="5">
    <source>
        <dbReference type="ARBA" id="ARBA00007417"/>
    </source>
</evidence>
<evidence type="ECO:0000256" key="4">
    <source>
        <dbReference type="ARBA" id="ARBA00005259"/>
    </source>
</evidence>
<keyword evidence="7 14" id="KW-0479">Metal-binding</keyword>
<accession>A0ABZ2CXD7</accession>
<dbReference type="InterPro" id="IPR016193">
    <property type="entry name" value="Cytidine_deaminase-like"/>
</dbReference>
<dbReference type="InterPro" id="IPR011549">
    <property type="entry name" value="RibD_C"/>
</dbReference>
<dbReference type="Pfam" id="PF00383">
    <property type="entry name" value="dCMP_cyt_deam_1"/>
    <property type="match status" value="1"/>
</dbReference>
<evidence type="ECO:0000256" key="7">
    <source>
        <dbReference type="ARBA" id="ARBA00022723"/>
    </source>
</evidence>
<dbReference type="NCBIfam" id="TIGR00326">
    <property type="entry name" value="eubact_ribD"/>
    <property type="match status" value="1"/>
</dbReference>
<comment type="catalytic activity">
    <reaction evidence="12 14">
        <text>5-amino-6-(5-phospho-D-ribitylamino)uracil + NADP(+) = 5-amino-6-(5-phospho-D-ribosylamino)uracil + NADPH + H(+)</text>
        <dbReference type="Rhea" id="RHEA:17845"/>
        <dbReference type="ChEBI" id="CHEBI:15378"/>
        <dbReference type="ChEBI" id="CHEBI:57783"/>
        <dbReference type="ChEBI" id="CHEBI:58349"/>
        <dbReference type="ChEBI" id="CHEBI:58421"/>
        <dbReference type="ChEBI" id="CHEBI:58453"/>
        <dbReference type="EC" id="1.1.1.193"/>
    </reaction>
</comment>
<protein>
    <recommendedName>
        <fullName evidence="14">Riboflavin biosynthesis protein RibD</fullName>
    </recommendedName>
    <domain>
        <recommendedName>
            <fullName evidence="14">Diaminohydroxyphosphoribosylaminopyrimidine deaminase</fullName>
            <shortName evidence="14">DRAP deaminase</shortName>
            <ecNumber evidence="14">3.5.4.26</ecNumber>
        </recommendedName>
        <alternativeName>
            <fullName evidence="14">Riboflavin-specific deaminase</fullName>
        </alternativeName>
    </domain>
    <domain>
        <recommendedName>
            <fullName evidence="14">5-amino-6-(5-phosphoribosylamino)uracil reductase</fullName>
            <ecNumber evidence="14">1.1.1.193</ecNumber>
        </recommendedName>
        <alternativeName>
            <fullName evidence="14">HTP reductase</fullName>
        </alternativeName>
    </domain>
</protein>
<evidence type="ECO:0000313" key="16">
    <source>
        <dbReference type="EMBL" id="WWA31839.1"/>
    </source>
</evidence>
<evidence type="ECO:0000313" key="17">
    <source>
        <dbReference type="Proteomes" id="UP001341136"/>
    </source>
</evidence>
<dbReference type="EC" id="3.5.4.26" evidence="14"/>
<keyword evidence="11" id="KW-0511">Multifunctional enzyme</keyword>
<keyword evidence="10 14" id="KW-0560">Oxidoreductase</keyword>
<dbReference type="SUPFAM" id="SSF53597">
    <property type="entry name" value="Dihydrofolate reductase-like"/>
    <property type="match status" value="1"/>
</dbReference>
<name>A0ABZ2CXD7_9BACI</name>
<keyword evidence="6 14" id="KW-0686">Riboflavin biosynthesis</keyword>
<evidence type="ECO:0000256" key="12">
    <source>
        <dbReference type="ARBA" id="ARBA00049861"/>
    </source>
</evidence>
<organism evidence="16 17">
    <name type="scientific">Shouchella rhizosphaerae</name>
    <dbReference type="NCBI Taxonomy" id="866786"/>
    <lineage>
        <taxon>Bacteria</taxon>
        <taxon>Bacillati</taxon>
        <taxon>Bacillota</taxon>
        <taxon>Bacilli</taxon>
        <taxon>Bacillales</taxon>
        <taxon>Bacillaceae</taxon>
        <taxon>Shouchella</taxon>
    </lineage>
</organism>
<comment type="pathway">
    <text evidence="3 14">Cofactor biosynthesis; riboflavin biosynthesis; 5-amino-6-(D-ribitylamino)uracil from GTP: step 3/4.</text>
</comment>
<dbReference type="PROSITE" id="PS00903">
    <property type="entry name" value="CYT_DCMP_DEAMINASES_1"/>
    <property type="match status" value="1"/>
</dbReference>
<dbReference type="InterPro" id="IPR004794">
    <property type="entry name" value="Eubact_RibD"/>
</dbReference>
<evidence type="ECO:0000256" key="1">
    <source>
        <dbReference type="ARBA" id="ARBA00002151"/>
    </source>
</evidence>
<dbReference type="InterPro" id="IPR002125">
    <property type="entry name" value="CMP_dCMP_dom"/>
</dbReference>
<dbReference type="GO" id="GO:0008703">
    <property type="term" value="F:5-amino-6-(5-phosphoribosylamino)uracil reductase activity"/>
    <property type="evidence" value="ECO:0007669"/>
    <property type="project" value="UniProtKB-EC"/>
</dbReference>
<keyword evidence="14 16" id="KW-0378">Hydrolase</keyword>
<feature type="domain" description="CMP/dCMP-type deaminase" evidence="15">
    <location>
        <begin position="7"/>
        <end position="119"/>
    </location>
</feature>
<comment type="cofactor">
    <cofactor evidence="14">
        <name>Zn(2+)</name>
        <dbReference type="ChEBI" id="CHEBI:29105"/>
    </cofactor>
    <text evidence="14">Binds 1 zinc ion.</text>
</comment>
<comment type="catalytic activity">
    <reaction evidence="13 14">
        <text>2,5-diamino-6-hydroxy-4-(5-phosphoribosylamino)-pyrimidine + H2O + H(+) = 5-amino-6-(5-phospho-D-ribosylamino)uracil + NH4(+)</text>
        <dbReference type="Rhea" id="RHEA:21868"/>
        <dbReference type="ChEBI" id="CHEBI:15377"/>
        <dbReference type="ChEBI" id="CHEBI:15378"/>
        <dbReference type="ChEBI" id="CHEBI:28938"/>
        <dbReference type="ChEBI" id="CHEBI:58453"/>
        <dbReference type="ChEBI" id="CHEBI:58614"/>
        <dbReference type="EC" id="3.5.4.26"/>
    </reaction>
</comment>
<dbReference type="NCBIfam" id="TIGR00227">
    <property type="entry name" value="ribD_Cterm"/>
    <property type="match status" value="1"/>
</dbReference>
<dbReference type="Pfam" id="PF01872">
    <property type="entry name" value="RibD_C"/>
    <property type="match status" value="1"/>
</dbReference>
<comment type="similarity">
    <text evidence="5 14">In the C-terminal section; belongs to the HTP reductase family.</text>
</comment>
<evidence type="ECO:0000256" key="3">
    <source>
        <dbReference type="ARBA" id="ARBA00004910"/>
    </source>
</evidence>
<dbReference type="InterPro" id="IPR050765">
    <property type="entry name" value="Riboflavin_Biosynth_HTPR"/>
</dbReference>
<keyword evidence="8 14" id="KW-0862">Zinc</keyword>
<gene>
    <name evidence="16" type="primary">ribD</name>
    <name evidence="16" type="ORF">V5G21_08510</name>
</gene>